<evidence type="ECO:0000313" key="3">
    <source>
        <dbReference type="Proteomes" id="UP000274822"/>
    </source>
</evidence>
<feature type="compositionally biased region" description="Low complexity" evidence="1">
    <location>
        <begin position="374"/>
        <end position="390"/>
    </location>
</feature>
<feature type="compositionally biased region" description="Low complexity" evidence="1">
    <location>
        <begin position="330"/>
        <end position="346"/>
    </location>
</feature>
<reference evidence="2 3" key="1">
    <citation type="journal article" date="2018" name="New Phytol.">
        <title>Phylogenomics of Endogonaceae and evolution of mycorrhizas within Mucoromycota.</title>
        <authorList>
            <person name="Chang Y."/>
            <person name="Desiro A."/>
            <person name="Na H."/>
            <person name="Sandor L."/>
            <person name="Lipzen A."/>
            <person name="Clum A."/>
            <person name="Barry K."/>
            <person name="Grigoriev I.V."/>
            <person name="Martin F.M."/>
            <person name="Stajich J.E."/>
            <person name="Smith M.E."/>
            <person name="Bonito G."/>
            <person name="Spatafora J.W."/>
        </authorList>
    </citation>
    <scope>NUCLEOTIDE SEQUENCE [LARGE SCALE GENOMIC DNA]</scope>
    <source>
        <strain evidence="2 3">AD002</strain>
    </source>
</reference>
<evidence type="ECO:0000256" key="1">
    <source>
        <dbReference type="SAM" id="MobiDB-lite"/>
    </source>
</evidence>
<protein>
    <submittedName>
        <fullName evidence="2">Uncharacterized protein</fullName>
    </submittedName>
</protein>
<feature type="compositionally biased region" description="Low complexity" evidence="1">
    <location>
        <begin position="726"/>
        <end position="738"/>
    </location>
</feature>
<organism evidence="2 3">
    <name type="scientific">Jimgerdemannia flammicorona</name>
    <dbReference type="NCBI Taxonomy" id="994334"/>
    <lineage>
        <taxon>Eukaryota</taxon>
        <taxon>Fungi</taxon>
        <taxon>Fungi incertae sedis</taxon>
        <taxon>Mucoromycota</taxon>
        <taxon>Mucoromycotina</taxon>
        <taxon>Endogonomycetes</taxon>
        <taxon>Endogonales</taxon>
        <taxon>Endogonaceae</taxon>
        <taxon>Jimgerdemannia</taxon>
    </lineage>
</organism>
<feature type="compositionally biased region" description="Low complexity" evidence="1">
    <location>
        <begin position="496"/>
        <end position="563"/>
    </location>
</feature>
<feature type="region of interest" description="Disordered" evidence="1">
    <location>
        <begin position="237"/>
        <end position="756"/>
    </location>
</feature>
<feature type="compositionally biased region" description="Polar residues" evidence="1">
    <location>
        <begin position="292"/>
        <end position="302"/>
    </location>
</feature>
<feature type="region of interest" description="Disordered" evidence="1">
    <location>
        <begin position="129"/>
        <end position="152"/>
    </location>
</feature>
<name>A0A433QEP3_9FUNG</name>
<feature type="compositionally biased region" description="Polar residues" evidence="1">
    <location>
        <begin position="740"/>
        <end position="756"/>
    </location>
</feature>
<dbReference type="Proteomes" id="UP000274822">
    <property type="component" value="Unassembled WGS sequence"/>
</dbReference>
<feature type="compositionally biased region" description="Polar residues" evidence="1">
    <location>
        <begin position="775"/>
        <end position="786"/>
    </location>
</feature>
<evidence type="ECO:0000313" key="2">
    <source>
        <dbReference type="EMBL" id="RUS28252.1"/>
    </source>
</evidence>
<gene>
    <name evidence="2" type="ORF">BC938DRAFT_482105</name>
</gene>
<feature type="compositionally biased region" description="Polar residues" evidence="1">
    <location>
        <begin position="619"/>
        <end position="635"/>
    </location>
</feature>
<keyword evidence="3" id="KW-1185">Reference proteome</keyword>
<dbReference type="AlphaFoldDB" id="A0A433QEP3"/>
<proteinExistence type="predicted"/>
<feature type="compositionally biased region" description="Low complexity" evidence="1">
    <location>
        <begin position="592"/>
        <end position="609"/>
    </location>
</feature>
<feature type="compositionally biased region" description="Low complexity" evidence="1">
    <location>
        <begin position="639"/>
        <end position="654"/>
    </location>
</feature>
<dbReference type="EMBL" id="RBNJ01006885">
    <property type="protein sequence ID" value="RUS28252.1"/>
    <property type="molecule type" value="Genomic_DNA"/>
</dbReference>
<feature type="compositionally biased region" description="Low complexity" evidence="1">
    <location>
        <begin position="461"/>
        <end position="478"/>
    </location>
</feature>
<feature type="compositionally biased region" description="Low complexity" evidence="1">
    <location>
        <begin position="804"/>
        <end position="814"/>
    </location>
</feature>
<feature type="compositionally biased region" description="Polar residues" evidence="1">
    <location>
        <begin position="656"/>
        <end position="665"/>
    </location>
</feature>
<feature type="compositionally biased region" description="Low complexity" evidence="1">
    <location>
        <begin position="244"/>
        <end position="261"/>
    </location>
</feature>
<feature type="region of interest" description="Disordered" evidence="1">
    <location>
        <begin position="775"/>
        <end position="819"/>
    </location>
</feature>
<comment type="caution">
    <text evidence="2">The sequence shown here is derived from an EMBL/GenBank/DDBJ whole genome shotgun (WGS) entry which is preliminary data.</text>
</comment>
<feature type="non-terminal residue" evidence="2">
    <location>
        <position position="1"/>
    </location>
</feature>
<sequence length="846" mass="91753">FAIPSSFSLPNPLCPPLCYLVVLSPRYCYISYHARLLLCDTSPPTRASNLDYQIADSRCQSVNTDSSGERFILITIAIAMLEGIQLFSIVASWTQWADLRNLPARLGIFGSNAYIPLFSRHGTELAVSASSIGPQASDPPNVEGTSPSPTPDAEPSSFAWYFAKGPLQLAVVVAMTFAAAHRVMKMIFLLPAQLFSAEERDCEEDEARDLEACRRPPIRPSRIPRWKVKLPVDGENVGGTNIISCESPTETVSTESSSALSKTDHDQPNSTPLTRQSTIDMETCPSRPATPQRPSTPLSISTECHPDSRPSPSLSKQFVPRPSTPTTNLSRPATPRRPSTPSSTSTECHPDRQPSPSLSKQFVPRPSTPTTNLSRPATPRRPSTPSSTSTECHPDRQPSPSLSKQFVPRPSTPTTNLSRPATPRRPSTPSSTSTECHPDRQPSPSLSKQFVPRPSTPTTNLSRPVTPRRPSTPLSTSTECHPERQPSPSLSKQLAPRSSTPTTTRLSRPTTPRRPLSTSTSTTHSSRPVTPRRPSTPLSTSTSTTHPSRSATPRRPSTPSSASKECCSDHQFSSSVSKQVGPRPSRSTAIHPSRPTIPRRPSTPSSASTESHCDRQPALSLSKQLKPRPSTSTTMHAIRPSTSRRPSTPLSASTEPRPSTSTTMHATRPSTPRRTSTPLSASTDLPDRQPSSLSKQLKLRPSASTTSPRRPLALSPSLTERRADRQPSPSLSKQSKSRAPINTSLPARRPSTPSLSQLQHRTDLEGPIVMPSASTPVHTNSTTRKSAVQAVVPSPSRSTMRRASVSSLSSTKSSGEARGKVKTMGELLYDNPMLRTLESDIEPWKL</sequence>
<accession>A0A433QEP3</accession>
<feature type="compositionally biased region" description="Polar residues" evidence="1">
    <location>
        <begin position="268"/>
        <end position="280"/>
    </location>
</feature>
<feature type="compositionally biased region" description="Low complexity" evidence="1">
    <location>
        <begin position="666"/>
        <end position="683"/>
    </location>
</feature>
<feature type="compositionally biased region" description="Low complexity" evidence="1">
    <location>
        <begin position="418"/>
        <end position="434"/>
    </location>
</feature>